<dbReference type="SMART" id="SM00382">
    <property type="entry name" value="AAA"/>
    <property type="match status" value="1"/>
</dbReference>
<dbReference type="Pfam" id="PF00004">
    <property type="entry name" value="AAA"/>
    <property type="match status" value="2"/>
</dbReference>
<dbReference type="PRINTS" id="PR00819">
    <property type="entry name" value="CBXCFQXSUPER"/>
</dbReference>
<comment type="caution">
    <text evidence="5">The sequence shown here is derived from an EMBL/GenBank/DDBJ whole genome shotgun (WGS) entry which is preliminary data.</text>
</comment>
<dbReference type="InterPro" id="IPR003593">
    <property type="entry name" value="AAA+_ATPase"/>
</dbReference>
<dbReference type="OrthoDB" id="2423195at2759"/>
<name>A0A9P3LKS2_9APHY</name>
<evidence type="ECO:0000313" key="6">
    <source>
        <dbReference type="Proteomes" id="UP000703269"/>
    </source>
</evidence>
<dbReference type="PANTHER" id="PTHR43392:SF2">
    <property type="entry name" value="AAA-TYPE ATPASE FAMILY PROTEIN _ ANKYRIN REPEAT FAMILY PROTEIN"/>
    <property type="match status" value="1"/>
</dbReference>
<reference evidence="5 6" key="1">
    <citation type="submission" date="2021-08" db="EMBL/GenBank/DDBJ databases">
        <title>Draft Genome Sequence of Phanerochaete sordida strain YK-624.</title>
        <authorList>
            <person name="Mori T."/>
            <person name="Dohra H."/>
            <person name="Suzuki T."/>
            <person name="Kawagishi H."/>
            <person name="Hirai H."/>
        </authorList>
    </citation>
    <scope>NUCLEOTIDE SEQUENCE [LARGE SCALE GENOMIC DNA]</scope>
    <source>
        <strain evidence="5 6">YK-624</strain>
    </source>
</reference>
<sequence length="411" mass="45757">MDTIMKMTGLEHVKWQLLGIKAKIDTVQRQEVSIADDPLNIILRGNPGTGKTTIARLYAQFLTSVGILRSQEFVETTGSRLASDGVSGIKEIIQDMTYTGGGTLFIDEAYQLTDGYNFGGRQVLDFLLGELERNIGKIVFIFAGYNKEIERFYEHNPGLKSRIPFSIQFHDYTDIELRHILAQLILKRFAGRMKVEGGMYGLYTRIAVERLGMGRGGEGFGNARALHTMFVNICDRQAMRLTEERKLGSPDDFLLTKEDIIGPDPSKTAPQSTSWKKLDELIGLFEVKRSIRNLFSLIGENYRRELAGKQPIRTPLNRVFLGNPGTGKTTVAKLYGQILADIGLLSNGEVVLKTPADFIGSALGESERNTKAILASTVGKVLVIDEVGAHSQLIRWLNVLNICKGVFIIRR</sequence>
<organism evidence="5 6">
    <name type="scientific">Phanerochaete sordida</name>
    <dbReference type="NCBI Taxonomy" id="48140"/>
    <lineage>
        <taxon>Eukaryota</taxon>
        <taxon>Fungi</taxon>
        <taxon>Dikarya</taxon>
        <taxon>Basidiomycota</taxon>
        <taxon>Agaricomycotina</taxon>
        <taxon>Agaricomycetes</taxon>
        <taxon>Polyporales</taxon>
        <taxon>Phanerochaetaceae</taxon>
        <taxon>Phanerochaete</taxon>
    </lineage>
</organism>
<dbReference type="InterPro" id="IPR000641">
    <property type="entry name" value="CbxX/CfxQ"/>
</dbReference>
<dbReference type="EMBL" id="BPQB01000073">
    <property type="protein sequence ID" value="GJE97542.1"/>
    <property type="molecule type" value="Genomic_DNA"/>
</dbReference>
<dbReference type="InterPro" id="IPR027417">
    <property type="entry name" value="P-loop_NTPase"/>
</dbReference>
<dbReference type="FunFam" id="1.10.8.60:FF:000160">
    <property type="entry name" value="WGS project CABT00000000 data, contig 2.55"/>
    <property type="match status" value="1"/>
</dbReference>
<evidence type="ECO:0000313" key="5">
    <source>
        <dbReference type="EMBL" id="GJE97542.1"/>
    </source>
</evidence>
<dbReference type="Pfam" id="PF17866">
    <property type="entry name" value="AAA_lid_6"/>
    <property type="match status" value="1"/>
</dbReference>
<evidence type="ECO:0000259" key="4">
    <source>
        <dbReference type="SMART" id="SM00382"/>
    </source>
</evidence>
<dbReference type="InterPro" id="IPR050773">
    <property type="entry name" value="CbxX/CfxQ_RuBisCO_ESX"/>
</dbReference>
<feature type="domain" description="AAA+ ATPase" evidence="4">
    <location>
        <begin position="37"/>
        <end position="173"/>
    </location>
</feature>
<proteinExistence type="inferred from homology"/>
<keyword evidence="3" id="KW-0067">ATP-binding</keyword>
<dbReference type="Proteomes" id="UP000703269">
    <property type="component" value="Unassembled WGS sequence"/>
</dbReference>
<dbReference type="GO" id="GO:0016887">
    <property type="term" value="F:ATP hydrolysis activity"/>
    <property type="evidence" value="ECO:0007669"/>
    <property type="project" value="InterPro"/>
</dbReference>
<dbReference type="InterPro" id="IPR041627">
    <property type="entry name" value="AAA_lid_6"/>
</dbReference>
<evidence type="ECO:0000256" key="3">
    <source>
        <dbReference type="ARBA" id="ARBA00022840"/>
    </source>
</evidence>
<dbReference type="AlphaFoldDB" id="A0A9P3LKS2"/>
<dbReference type="Gene3D" id="1.10.8.60">
    <property type="match status" value="1"/>
</dbReference>
<accession>A0A9P3LKS2</accession>
<evidence type="ECO:0000256" key="1">
    <source>
        <dbReference type="ARBA" id="ARBA00010378"/>
    </source>
</evidence>
<keyword evidence="6" id="KW-1185">Reference proteome</keyword>
<dbReference type="GO" id="GO:0005524">
    <property type="term" value="F:ATP binding"/>
    <property type="evidence" value="ECO:0007669"/>
    <property type="project" value="UniProtKB-KW"/>
</dbReference>
<evidence type="ECO:0000256" key="2">
    <source>
        <dbReference type="ARBA" id="ARBA00022741"/>
    </source>
</evidence>
<protein>
    <recommendedName>
        <fullName evidence="4">AAA+ ATPase domain-containing protein</fullName>
    </recommendedName>
</protein>
<dbReference type="Gene3D" id="3.40.50.300">
    <property type="entry name" value="P-loop containing nucleotide triphosphate hydrolases"/>
    <property type="match status" value="2"/>
</dbReference>
<dbReference type="InterPro" id="IPR003959">
    <property type="entry name" value="ATPase_AAA_core"/>
</dbReference>
<dbReference type="CDD" id="cd00009">
    <property type="entry name" value="AAA"/>
    <property type="match status" value="1"/>
</dbReference>
<comment type="similarity">
    <text evidence="1">Belongs to the CbxX/CfxQ family.</text>
</comment>
<gene>
    <name evidence="5" type="ORF">PsYK624_137630</name>
</gene>
<keyword evidence="2" id="KW-0547">Nucleotide-binding</keyword>
<dbReference type="PANTHER" id="PTHR43392">
    <property type="entry name" value="AAA-TYPE ATPASE FAMILY PROTEIN / ANKYRIN REPEAT FAMILY PROTEIN"/>
    <property type="match status" value="1"/>
</dbReference>
<dbReference type="SUPFAM" id="SSF52540">
    <property type="entry name" value="P-loop containing nucleoside triphosphate hydrolases"/>
    <property type="match status" value="2"/>
</dbReference>